<proteinExistence type="predicted"/>
<dbReference type="OrthoDB" id="1736525at2"/>
<dbReference type="RefSeq" id="WP_040047387.1">
    <property type="nucleotide sequence ID" value="NZ_JWIR02000025.1"/>
</dbReference>
<feature type="signal peptide" evidence="1">
    <location>
        <begin position="1"/>
        <end position="16"/>
    </location>
</feature>
<accession>A0A0F5I6Q0</accession>
<dbReference type="AlphaFoldDB" id="A0A0F5I6Q0"/>
<dbReference type="STRING" id="1221996.QY95_01033"/>
<comment type="caution">
    <text evidence="2">The sequence shown here is derived from an EMBL/GenBank/DDBJ whole genome shotgun (WGS) entry which is preliminary data.</text>
</comment>
<evidence type="ECO:0000313" key="3">
    <source>
        <dbReference type="Proteomes" id="UP000031563"/>
    </source>
</evidence>
<evidence type="ECO:0000256" key="1">
    <source>
        <dbReference type="SAM" id="SignalP"/>
    </source>
</evidence>
<dbReference type="PROSITE" id="PS51257">
    <property type="entry name" value="PROKAR_LIPOPROTEIN"/>
    <property type="match status" value="1"/>
</dbReference>
<dbReference type="EMBL" id="JWIR02000025">
    <property type="protein sequence ID" value="KKB40970.1"/>
    <property type="molecule type" value="Genomic_DNA"/>
</dbReference>
<name>A0A0F5I6Q0_BACTR</name>
<keyword evidence="1" id="KW-0732">Signal</keyword>
<feature type="chain" id="PRO_5038835396" evidence="1">
    <location>
        <begin position="17"/>
        <end position="504"/>
    </location>
</feature>
<gene>
    <name evidence="2" type="ORF">QY95_01033</name>
</gene>
<sequence>MKYLLYMLLAAALLLAGCEENQSGSQAAAIEKIPLGDLELLLHQPLTLQDTSESSLSSLYKDILYTYEWEHQGQVQVRIRTLANGDRFAMLQLDNESSEPLALDVSVPQPDASDYYFIDWHRDVKERAHDGVIGLDKTTPPSGLLRYSKDGRFLYEAVVSKQYQSMVRTELYKNGQQSNVRELTAEKDTLQHDGSGFSFTLEAPPNQLSEQWFMLAKEPLFKTADHLSDWIDFQYNHYQEVNNWFTVDGSIKKLPWSIEPFTKQGYGHHLGTMIEKEAIDRYFKSGDRYFYNLTLQSVGNLLEYRAQKGDSIWKTEYTSTWLKQKYDITSPYVDTRHNELIAIYLHRIGKEFDEKVLIDALPHYADYLLNLIAIGNIVETKRGYLPADYYSPHQGKQYIHASLNHALGEANLLIDAYHATGEKKYLDAAGQIRRGIESLGEQWIRPNGDLWYQVNRDLSFDGNDYKWLTLGDLIRHEKKWQALGNKKSPVLQKLIESKQNALAK</sequence>
<keyword evidence="3" id="KW-1185">Reference proteome</keyword>
<reference evidence="2" key="1">
    <citation type="submission" date="2015-02" db="EMBL/GenBank/DDBJ databases">
        <title>Genome Assembly of Bacillaceae bacterium MTCC 8252.</title>
        <authorList>
            <person name="Verma A."/>
            <person name="Khatri I."/>
            <person name="Mual P."/>
            <person name="Subramanian S."/>
            <person name="Krishnamurthi S."/>
        </authorList>
    </citation>
    <scope>NUCLEOTIDE SEQUENCE [LARGE SCALE GENOMIC DNA]</scope>
    <source>
        <strain evidence="2">MTCC 8252</strain>
    </source>
</reference>
<protein>
    <submittedName>
        <fullName evidence="2">Uncharacterized protein</fullName>
    </submittedName>
</protein>
<dbReference type="Proteomes" id="UP000031563">
    <property type="component" value="Unassembled WGS sequence"/>
</dbReference>
<evidence type="ECO:0000313" key="2">
    <source>
        <dbReference type="EMBL" id="KKB40970.1"/>
    </source>
</evidence>
<organism evidence="2 3">
    <name type="scientific">Bacillus thermotolerans</name>
    <name type="common">Quasibacillus thermotolerans</name>
    <dbReference type="NCBI Taxonomy" id="1221996"/>
    <lineage>
        <taxon>Bacteria</taxon>
        <taxon>Bacillati</taxon>
        <taxon>Bacillota</taxon>
        <taxon>Bacilli</taxon>
        <taxon>Bacillales</taxon>
        <taxon>Bacillaceae</taxon>
        <taxon>Bacillus</taxon>
    </lineage>
</organism>